<reference evidence="1 2" key="1">
    <citation type="journal article" date="2014" name="Mol. Plant">
        <title>Chromosome Scale Genome Assembly and Transcriptome Profiling of Nannochloropsis gaditana in Nitrogen Depletion.</title>
        <authorList>
            <person name="Corteggiani Carpinelli E."/>
            <person name="Telatin A."/>
            <person name="Vitulo N."/>
            <person name="Forcato C."/>
            <person name="D'Angelo M."/>
            <person name="Schiavon R."/>
            <person name="Vezzi A."/>
            <person name="Giacometti G.M."/>
            <person name="Morosinotto T."/>
            <person name="Valle G."/>
        </authorList>
    </citation>
    <scope>NUCLEOTIDE SEQUENCE [LARGE SCALE GENOMIC DNA]</scope>
    <source>
        <strain evidence="1 2">B-31</strain>
    </source>
</reference>
<protein>
    <submittedName>
        <fullName evidence="1">Uncharacterized protein</fullName>
    </submittedName>
</protein>
<evidence type="ECO:0000313" key="2">
    <source>
        <dbReference type="Proteomes" id="UP000019335"/>
    </source>
</evidence>
<evidence type="ECO:0000313" key="1">
    <source>
        <dbReference type="EMBL" id="EWM30296.1"/>
    </source>
</evidence>
<gene>
    <name evidence="1" type="ORF">Naga_100003g136</name>
</gene>
<dbReference type="Proteomes" id="UP000019335">
    <property type="component" value="Chromosome 1"/>
</dbReference>
<proteinExistence type="predicted"/>
<name>W7UBZ3_9STRA</name>
<sequence length="129" mass="14866">MNLTRYTFFISDMMHAATKLLGGRKQGATLPQVTWRKRNKVALIALCEKISLYNCVMACIHACNFASIVIYCRLRSKSAGKHYHQKCKRKLFFVKNSMYLLGAEAHDSRKLNLRLSRTCKKDLCARDMT</sequence>
<accession>W7UBZ3</accession>
<dbReference type="EMBL" id="AZIL01000038">
    <property type="protein sequence ID" value="EWM30296.1"/>
    <property type="molecule type" value="Genomic_DNA"/>
</dbReference>
<dbReference type="AlphaFoldDB" id="W7UBZ3"/>
<comment type="caution">
    <text evidence="1">The sequence shown here is derived from an EMBL/GenBank/DDBJ whole genome shotgun (WGS) entry which is preliminary data.</text>
</comment>
<organism evidence="1 2">
    <name type="scientific">Nannochloropsis gaditana</name>
    <dbReference type="NCBI Taxonomy" id="72520"/>
    <lineage>
        <taxon>Eukaryota</taxon>
        <taxon>Sar</taxon>
        <taxon>Stramenopiles</taxon>
        <taxon>Ochrophyta</taxon>
        <taxon>Eustigmatophyceae</taxon>
        <taxon>Eustigmatales</taxon>
        <taxon>Monodopsidaceae</taxon>
        <taxon>Nannochloropsis</taxon>
    </lineage>
</organism>
<keyword evidence="2" id="KW-1185">Reference proteome</keyword>